<keyword evidence="4 6" id="KW-0472">Membrane</keyword>
<evidence type="ECO:0000256" key="2">
    <source>
        <dbReference type="ARBA" id="ARBA00022692"/>
    </source>
</evidence>
<protein>
    <recommendedName>
        <fullName evidence="6">Transport permease protein</fullName>
    </recommendedName>
</protein>
<feature type="transmembrane region" description="Helical" evidence="6">
    <location>
        <begin position="25"/>
        <end position="46"/>
    </location>
</feature>
<dbReference type="OrthoDB" id="3217868at2"/>
<keyword evidence="3 6" id="KW-1133">Transmembrane helix</keyword>
<dbReference type="Proteomes" id="UP000320888">
    <property type="component" value="Unassembled WGS sequence"/>
</dbReference>
<feature type="transmembrane region" description="Helical" evidence="6">
    <location>
        <begin position="105"/>
        <end position="131"/>
    </location>
</feature>
<accession>A0A553ZND8</accession>
<feature type="transmembrane region" description="Helical" evidence="6">
    <location>
        <begin position="225"/>
        <end position="244"/>
    </location>
</feature>
<dbReference type="GO" id="GO:0043190">
    <property type="term" value="C:ATP-binding cassette (ABC) transporter complex"/>
    <property type="evidence" value="ECO:0007669"/>
    <property type="project" value="InterPro"/>
</dbReference>
<evidence type="ECO:0000256" key="3">
    <source>
        <dbReference type="ARBA" id="ARBA00022989"/>
    </source>
</evidence>
<gene>
    <name evidence="8" type="ORF">FNZ23_07035</name>
</gene>
<dbReference type="GO" id="GO:0046677">
    <property type="term" value="P:response to antibiotic"/>
    <property type="evidence" value="ECO:0007669"/>
    <property type="project" value="UniProtKB-KW"/>
</dbReference>
<feature type="transmembrane region" description="Helical" evidence="6">
    <location>
        <begin position="61"/>
        <end position="84"/>
    </location>
</feature>
<feature type="domain" description="ABC transmembrane type-2" evidence="7">
    <location>
        <begin position="24"/>
        <end position="250"/>
    </location>
</feature>
<dbReference type="InterPro" id="IPR013525">
    <property type="entry name" value="ABC2_TM"/>
</dbReference>
<dbReference type="InterPro" id="IPR000412">
    <property type="entry name" value="ABC_2_transport"/>
</dbReference>
<keyword evidence="2 6" id="KW-0812">Transmembrane</keyword>
<organism evidence="8 9">
    <name type="scientific">Streptomyces benahoarensis</name>
    <dbReference type="NCBI Taxonomy" id="2595054"/>
    <lineage>
        <taxon>Bacteria</taxon>
        <taxon>Bacillati</taxon>
        <taxon>Actinomycetota</taxon>
        <taxon>Actinomycetes</taxon>
        <taxon>Kitasatosporales</taxon>
        <taxon>Streptomycetaceae</taxon>
        <taxon>Streptomyces</taxon>
    </lineage>
</organism>
<dbReference type="PANTHER" id="PTHR43027:SF2">
    <property type="entry name" value="TRANSPORT PERMEASE PROTEIN"/>
    <property type="match status" value="1"/>
</dbReference>
<evidence type="ECO:0000256" key="6">
    <source>
        <dbReference type="RuleBase" id="RU361157"/>
    </source>
</evidence>
<dbReference type="PRINTS" id="PR00164">
    <property type="entry name" value="ABC2TRNSPORT"/>
</dbReference>
<keyword evidence="9" id="KW-1185">Reference proteome</keyword>
<dbReference type="PANTHER" id="PTHR43027">
    <property type="entry name" value="DOXORUBICIN RESISTANCE ABC TRANSPORTER PERMEASE PROTEIN DRRC-RELATED"/>
    <property type="match status" value="1"/>
</dbReference>
<comment type="caution">
    <text evidence="8">The sequence shown here is derived from an EMBL/GenBank/DDBJ whole genome shotgun (WGS) entry which is preliminary data.</text>
</comment>
<evidence type="ECO:0000313" key="9">
    <source>
        <dbReference type="Proteomes" id="UP000320888"/>
    </source>
</evidence>
<comment type="similarity">
    <text evidence="6">Belongs to the ABC-2 integral membrane protein family.</text>
</comment>
<reference evidence="8 9" key="1">
    <citation type="submission" date="2019-07" db="EMBL/GenBank/DDBJ databases">
        <title>Draft genome for Streptomyces benahoarensis MZ03-48.</title>
        <authorList>
            <person name="Gonzalez-Pimentel J.L."/>
        </authorList>
    </citation>
    <scope>NUCLEOTIDE SEQUENCE [LARGE SCALE GENOMIC DNA]</scope>
    <source>
        <strain evidence="8 9">MZ03-48</strain>
    </source>
</reference>
<sequence>MSTVTTAHTAVLKTEAKLFRREPGALFWLVVFPSALLTILGLIPAFREPGAAPGGLRVIDLYVPVAVLLALSVAGVQTMPAQLTGYRERGILRRLSTTPARPSSLLLASLVLHAVVVLGSVLLALAIGRLAFGVALPAQPAGYVLALLITAFAAFALGCALAAVPRTVKAAQTLGTVVFFPMMFTAGVWIPVQSMPETLRHLVEWSPLGAASQALGQAAAGHWPSWSHLGVTGLWAVLLLTVAARRFRWE</sequence>
<dbReference type="GO" id="GO:0140359">
    <property type="term" value="F:ABC-type transporter activity"/>
    <property type="evidence" value="ECO:0007669"/>
    <property type="project" value="InterPro"/>
</dbReference>
<evidence type="ECO:0000256" key="1">
    <source>
        <dbReference type="ARBA" id="ARBA00004141"/>
    </source>
</evidence>
<feature type="transmembrane region" description="Helical" evidence="6">
    <location>
        <begin position="171"/>
        <end position="192"/>
    </location>
</feature>
<name>A0A553ZND8_9ACTN</name>
<dbReference type="PIRSF" id="PIRSF006648">
    <property type="entry name" value="DrrB"/>
    <property type="match status" value="1"/>
</dbReference>
<evidence type="ECO:0000259" key="7">
    <source>
        <dbReference type="PROSITE" id="PS51012"/>
    </source>
</evidence>
<dbReference type="Pfam" id="PF01061">
    <property type="entry name" value="ABC2_membrane"/>
    <property type="match status" value="1"/>
</dbReference>
<keyword evidence="6" id="KW-1003">Cell membrane</keyword>
<dbReference type="EMBL" id="VKLS01000048">
    <property type="protein sequence ID" value="TSB42962.1"/>
    <property type="molecule type" value="Genomic_DNA"/>
</dbReference>
<dbReference type="RefSeq" id="WP_143941690.1">
    <property type="nucleotide sequence ID" value="NZ_VKLS01000048.1"/>
</dbReference>
<feature type="transmembrane region" description="Helical" evidence="6">
    <location>
        <begin position="143"/>
        <end position="164"/>
    </location>
</feature>
<keyword evidence="6" id="KW-0813">Transport</keyword>
<evidence type="ECO:0000256" key="4">
    <source>
        <dbReference type="ARBA" id="ARBA00023136"/>
    </source>
</evidence>
<proteinExistence type="inferred from homology"/>
<dbReference type="PROSITE" id="PS51012">
    <property type="entry name" value="ABC_TM2"/>
    <property type="match status" value="1"/>
</dbReference>
<evidence type="ECO:0000256" key="5">
    <source>
        <dbReference type="ARBA" id="ARBA00023251"/>
    </source>
</evidence>
<dbReference type="InterPro" id="IPR047817">
    <property type="entry name" value="ABC2_TM_bact-type"/>
</dbReference>
<comment type="subcellular location">
    <subcellularLocation>
        <location evidence="6">Cell membrane</location>
        <topology evidence="6">Multi-pass membrane protein</topology>
    </subcellularLocation>
    <subcellularLocation>
        <location evidence="1">Membrane</location>
        <topology evidence="1">Multi-pass membrane protein</topology>
    </subcellularLocation>
</comment>
<dbReference type="AlphaFoldDB" id="A0A553ZND8"/>
<keyword evidence="5" id="KW-0046">Antibiotic resistance</keyword>
<dbReference type="InterPro" id="IPR052902">
    <property type="entry name" value="ABC-2_transporter"/>
</dbReference>
<evidence type="ECO:0000313" key="8">
    <source>
        <dbReference type="EMBL" id="TSB42962.1"/>
    </source>
</evidence>